<organism evidence="1 2">
    <name type="scientific">Portunus trituberculatus</name>
    <name type="common">Swimming crab</name>
    <name type="synonym">Neptunus trituberculatus</name>
    <dbReference type="NCBI Taxonomy" id="210409"/>
    <lineage>
        <taxon>Eukaryota</taxon>
        <taxon>Metazoa</taxon>
        <taxon>Ecdysozoa</taxon>
        <taxon>Arthropoda</taxon>
        <taxon>Crustacea</taxon>
        <taxon>Multicrustacea</taxon>
        <taxon>Malacostraca</taxon>
        <taxon>Eumalacostraca</taxon>
        <taxon>Eucarida</taxon>
        <taxon>Decapoda</taxon>
        <taxon>Pleocyemata</taxon>
        <taxon>Brachyura</taxon>
        <taxon>Eubrachyura</taxon>
        <taxon>Portunoidea</taxon>
        <taxon>Portunidae</taxon>
        <taxon>Portuninae</taxon>
        <taxon>Portunus</taxon>
    </lineage>
</organism>
<proteinExistence type="predicted"/>
<gene>
    <name evidence="1" type="ORF">E2C01_083797</name>
</gene>
<accession>A0A5B7J8Z2</accession>
<name>A0A5B7J8Z2_PORTR</name>
<sequence>MEEDSHNHQAEIFAPVKENVLMFHRNSPGTPGFSGSPTSTRSSRRFCSRPACTWVLGSFLHDPHSVCVRCRDICSPGKKCGECANWSSKKVLVSYKYQCSLCFKRIAKAKYTCNVTVTDRGTFPCSGCSGFVISSLLFYVTLLGAQKSWPRMVMCFPKMGSQLTIQPHNGF</sequence>
<comment type="caution">
    <text evidence="1">The sequence shown here is derived from an EMBL/GenBank/DDBJ whole genome shotgun (WGS) entry which is preliminary data.</text>
</comment>
<reference evidence="1 2" key="1">
    <citation type="submission" date="2019-05" db="EMBL/GenBank/DDBJ databases">
        <title>Another draft genome of Portunus trituberculatus and its Hox gene families provides insights of decapod evolution.</title>
        <authorList>
            <person name="Jeong J.-H."/>
            <person name="Song I."/>
            <person name="Kim S."/>
            <person name="Choi T."/>
            <person name="Kim D."/>
            <person name="Ryu S."/>
            <person name="Kim W."/>
        </authorList>
    </citation>
    <scope>NUCLEOTIDE SEQUENCE [LARGE SCALE GENOMIC DNA]</scope>
    <source>
        <tissue evidence="1">Muscle</tissue>
    </source>
</reference>
<protein>
    <submittedName>
        <fullName evidence="1">Uncharacterized protein</fullName>
    </submittedName>
</protein>
<keyword evidence="2" id="KW-1185">Reference proteome</keyword>
<dbReference type="AlphaFoldDB" id="A0A5B7J8Z2"/>
<evidence type="ECO:0000313" key="2">
    <source>
        <dbReference type="Proteomes" id="UP000324222"/>
    </source>
</evidence>
<dbReference type="Proteomes" id="UP000324222">
    <property type="component" value="Unassembled WGS sequence"/>
</dbReference>
<dbReference type="EMBL" id="VSRR010079220">
    <property type="protein sequence ID" value="MPC88874.1"/>
    <property type="molecule type" value="Genomic_DNA"/>
</dbReference>
<evidence type="ECO:0000313" key="1">
    <source>
        <dbReference type="EMBL" id="MPC88874.1"/>
    </source>
</evidence>